<dbReference type="Pfam" id="PF04148">
    <property type="entry name" value="Erv26"/>
    <property type="match status" value="1"/>
</dbReference>
<dbReference type="PANTHER" id="PTHR13144">
    <property type="entry name" value="TEX261 PROTEIN"/>
    <property type="match status" value="1"/>
</dbReference>
<organism evidence="9 10">
    <name type="scientific">Manduca sexta</name>
    <name type="common">Tobacco hawkmoth</name>
    <name type="synonym">Tobacco hornworm</name>
    <dbReference type="NCBI Taxonomy" id="7130"/>
    <lineage>
        <taxon>Eukaryota</taxon>
        <taxon>Metazoa</taxon>
        <taxon>Ecdysozoa</taxon>
        <taxon>Arthropoda</taxon>
        <taxon>Hexapoda</taxon>
        <taxon>Insecta</taxon>
        <taxon>Pterygota</taxon>
        <taxon>Neoptera</taxon>
        <taxon>Endopterygota</taxon>
        <taxon>Lepidoptera</taxon>
        <taxon>Glossata</taxon>
        <taxon>Ditrysia</taxon>
        <taxon>Bombycoidea</taxon>
        <taxon>Sphingidae</taxon>
        <taxon>Sphinginae</taxon>
        <taxon>Sphingini</taxon>
        <taxon>Manduca</taxon>
    </lineage>
</organism>
<evidence type="ECO:0000256" key="6">
    <source>
        <dbReference type="ARBA" id="ARBA00023136"/>
    </source>
</evidence>
<evidence type="ECO:0000313" key="9">
    <source>
        <dbReference type="EMBL" id="KAG6459160.1"/>
    </source>
</evidence>
<evidence type="ECO:0000256" key="4">
    <source>
        <dbReference type="ARBA" id="ARBA00022692"/>
    </source>
</evidence>
<dbReference type="AlphaFoldDB" id="A0A921ZKD5"/>
<name>A0A921ZKD5_MANSE</name>
<dbReference type="GO" id="GO:0097020">
    <property type="term" value="F:COPII receptor activity"/>
    <property type="evidence" value="ECO:0007669"/>
    <property type="project" value="InterPro"/>
</dbReference>
<evidence type="ECO:0000256" key="7">
    <source>
        <dbReference type="SAM" id="Phobius"/>
    </source>
</evidence>
<keyword evidence="8" id="KW-0732">Signal</keyword>
<keyword evidence="4 7" id="KW-0812">Transmembrane</keyword>
<evidence type="ECO:0000256" key="5">
    <source>
        <dbReference type="ARBA" id="ARBA00022989"/>
    </source>
</evidence>
<protein>
    <recommendedName>
        <fullName evidence="3">Protein TEX261</fullName>
    </recommendedName>
</protein>
<evidence type="ECO:0000256" key="1">
    <source>
        <dbReference type="ARBA" id="ARBA00004141"/>
    </source>
</evidence>
<dbReference type="InterPro" id="IPR007277">
    <property type="entry name" value="Svp26/Tex261"/>
</dbReference>
<proteinExistence type="inferred from homology"/>
<keyword evidence="6 7" id="KW-0472">Membrane</keyword>
<feature type="transmembrane region" description="Helical" evidence="7">
    <location>
        <begin position="126"/>
        <end position="144"/>
    </location>
</feature>
<dbReference type="EMBL" id="JH668611">
    <property type="protein sequence ID" value="KAG6459160.1"/>
    <property type="molecule type" value="Genomic_DNA"/>
</dbReference>
<comment type="subcellular location">
    <subcellularLocation>
        <location evidence="1">Membrane</location>
        <topology evidence="1">Multi-pass membrane protein</topology>
    </subcellularLocation>
</comment>
<reference evidence="9" key="2">
    <citation type="submission" date="2020-12" db="EMBL/GenBank/DDBJ databases">
        <authorList>
            <person name="Kanost M."/>
        </authorList>
    </citation>
    <scope>NUCLEOTIDE SEQUENCE</scope>
</reference>
<evidence type="ECO:0000256" key="8">
    <source>
        <dbReference type="SAM" id="SignalP"/>
    </source>
</evidence>
<reference evidence="9" key="1">
    <citation type="journal article" date="2016" name="Insect Biochem. Mol. Biol.">
        <title>Multifaceted biological insights from a draft genome sequence of the tobacco hornworm moth, Manduca sexta.</title>
        <authorList>
            <person name="Kanost M.R."/>
            <person name="Arrese E.L."/>
            <person name="Cao X."/>
            <person name="Chen Y.R."/>
            <person name="Chellapilla S."/>
            <person name="Goldsmith M.R."/>
            <person name="Grosse-Wilde E."/>
            <person name="Heckel D.G."/>
            <person name="Herndon N."/>
            <person name="Jiang H."/>
            <person name="Papanicolaou A."/>
            <person name="Qu J."/>
            <person name="Soulages J.L."/>
            <person name="Vogel H."/>
            <person name="Walters J."/>
            <person name="Waterhouse R.M."/>
            <person name="Ahn S.J."/>
            <person name="Almeida F.C."/>
            <person name="An C."/>
            <person name="Aqrawi P."/>
            <person name="Bretschneider A."/>
            <person name="Bryant W.B."/>
            <person name="Bucks S."/>
            <person name="Chao H."/>
            <person name="Chevignon G."/>
            <person name="Christen J.M."/>
            <person name="Clarke D.F."/>
            <person name="Dittmer N.T."/>
            <person name="Ferguson L.C.F."/>
            <person name="Garavelou S."/>
            <person name="Gordon K.H.J."/>
            <person name="Gunaratna R.T."/>
            <person name="Han Y."/>
            <person name="Hauser F."/>
            <person name="He Y."/>
            <person name="Heidel-Fischer H."/>
            <person name="Hirsh A."/>
            <person name="Hu Y."/>
            <person name="Jiang H."/>
            <person name="Kalra D."/>
            <person name="Klinner C."/>
            <person name="Konig C."/>
            <person name="Kovar C."/>
            <person name="Kroll A.R."/>
            <person name="Kuwar S.S."/>
            <person name="Lee S.L."/>
            <person name="Lehman R."/>
            <person name="Li K."/>
            <person name="Li Z."/>
            <person name="Liang H."/>
            <person name="Lovelace S."/>
            <person name="Lu Z."/>
            <person name="Mansfield J.H."/>
            <person name="McCulloch K.J."/>
            <person name="Mathew T."/>
            <person name="Morton B."/>
            <person name="Muzny D.M."/>
            <person name="Neunemann D."/>
            <person name="Ongeri F."/>
            <person name="Pauchet Y."/>
            <person name="Pu L.L."/>
            <person name="Pyrousis I."/>
            <person name="Rao X.J."/>
            <person name="Redding A."/>
            <person name="Roesel C."/>
            <person name="Sanchez-Gracia A."/>
            <person name="Schaack S."/>
            <person name="Shukla A."/>
            <person name="Tetreau G."/>
            <person name="Wang Y."/>
            <person name="Xiong G.H."/>
            <person name="Traut W."/>
            <person name="Walsh T.K."/>
            <person name="Worley K.C."/>
            <person name="Wu D."/>
            <person name="Wu W."/>
            <person name="Wu Y.Q."/>
            <person name="Zhang X."/>
            <person name="Zou Z."/>
            <person name="Zucker H."/>
            <person name="Briscoe A.D."/>
            <person name="Burmester T."/>
            <person name="Clem R.J."/>
            <person name="Feyereisen R."/>
            <person name="Grimmelikhuijzen C.J.P."/>
            <person name="Hamodrakas S.J."/>
            <person name="Hansson B.S."/>
            <person name="Huguet E."/>
            <person name="Jermiin L.S."/>
            <person name="Lan Q."/>
            <person name="Lehman H.K."/>
            <person name="Lorenzen M."/>
            <person name="Merzendorfer H."/>
            <person name="Michalopoulos I."/>
            <person name="Morton D.B."/>
            <person name="Muthukrishnan S."/>
            <person name="Oakeshott J.G."/>
            <person name="Palmer W."/>
            <person name="Park Y."/>
            <person name="Passarelli A.L."/>
            <person name="Rozas J."/>
            <person name="Schwartz L.M."/>
            <person name="Smith W."/>
            <person name="Southgate A."/>
            <person name="Vilcinskas A."/>
            <person name="Vogt R."/>
            <person name="Wang P."/>
            <person name="Werren J."/>
            <person name="Yu X.Q."/>
            <person name="Zhou J.J."/>
            <person name="Brown S.J."/>
            <person name="Scherer S.E."/>
            <person name="Richards S."/>
            <person name="Blissard G.W."/>
        </authorList>
    </citation>
    <scope>NUCLEOTIDE SEQUENCE</scope>
</reference>
<comment type="similarity">
    <text evidence="2">Belongs to the SVP26 family.</text>
</comment>
<feature type="transmembrane region" description="Helical" evidence="7">
    <location>
        <begin position="43"/>
        <end position="62"/>
    </location>
</feature>
<dbReference type="GO" id="GO:0000139">
    <property type="term" value="C:Golgi membrane"/>
    <property type="evidence" value="ECO:0007669"/>
    <property type="project" value="TreeGrafter"/>
</dbReference>
<sequence length="299" mass="33537">MYFLYLLSILAFLIQSAFAVAAVAAGMYYLAELVEEYTVTAKYVISWMIFGTILIHIGLIFLEDLPIHLNLLGLFQQGLHILLMRNFPAVCVTSVPFILGVITFLAHHYVAFKVFEVLYFNFSEMLTYFTLCTWLVPFALFVSLSANDYVLPTTGERQPLLGDNNVLTDYLSRKSTKYSLLSFFSFAKDSILPQLMRLYMPLQAASLHKGLTTIGAGEPPVIIVYPHVLLQSLLSRVGLLADCTLVAPLRAVLQHVRAQLRLGVAHMLHARLVMSAYTTRVSAVYLLSSLNNNDFGCFF</sequence>
<feature type="chain" id="PRO_5037597560" description="Protein TEX261" evidence="8">
    <location>
        <begin position="20"/>
        <end position="299"/>
    </location>
</feature>
<feature type="signal peptide" evidence="8">
    <location>
        <begin position="1"/>
        <end position="19"/>
    </location>
</feature>
<accession>A0A921ZKD5</accession>
<comment type="caution">
    <text evidence="9">The sequence shown here is derived from an EMBL/GenBank/DDBJ whole genome shotgun (WGS) entry which is preliminary data.</text>
</comment>
<keyword evidence="10" id="KW-1185">Reference proteome</keyword>
<dbReference type="Proteomes" id="UP000791440">
    <property type="component" value="Unassembled WGS sequence"/>
</dbReference>
<evidence type="ECO:0000256" key="2">
    <source>
        <dbReference type="ARBA" id="ARBA00008096"/>
    </source>
</evidence>
<evidence type="ECO:0000256" key="3">
    <source>
        <dbReference type="ARBA" id="ARBA00017877"/>
    </source>
</evidence>
<keyword evidence="5 7" id="KW-1133">Transmembrane helix</keyword>
<dbReference type="GO" id="GO:0005789">
    <property type="term" value="C:endoplasmic reticulum membrane"/>
    <property type="evidence" value="ECO:0007669"/>
    <property type="project" value="TreeGrafter"/>
</dbReference>
<evidence type="ECO:0000313" key="10">
    <source>
        <dbReference type="Proteomes" id="UP000791440"/>
    </source>
</evidence>
<feature type="transmembrane region" description="Helical" evidence="7">
    <location>
        <begin position="83"/>
        <end position="106"/>
    </location>
</feature>
<dbReference type="GO" id="GO:0006888">
    <property type="term" value="P:endoplasmic reticulum to Golgi vesicle-mediated transport"/>
    <property type="evidence" value="ECO:0007669"/>
    <property type="project" value="InterPro"/>
</dbReference>
<gene>
    <name evidence="9" type="ORF">O3G_MSEX011243</name>
</gene>
<dbReference type="GO" id="GO:0030134">
    <property type="term" value="C:COPII-coated ER to Golgi transport vesicle"/>
    <property type="evidence" value="ECO:0007669"/>
    <property type="project" value="TreeGrafter"/>
</dbReference>
<dbReference type="PANTHER" id="PTHR13144:SF0">
    <property type="entry name" value="PROTEIN TEX261"/>
    <property type="match status" value="1"/>
</dbReference>